<keyword evidence="2" id="KW-1133">Transmembrane helix</keyword>
<dbReference type="AlphaFoldDB" id="A0A813QEC3"/>
<protein>
    <submittedName>
        <fullName evidence="3">Uncharacterized protein</fullName>
    </submittedName>
</protein>
<evidence type="ECO:0000256" key="1">
    <source>
        <dbReference type="SAM" id="MobiDB-lite"/>
    </source>
</evidence>
<organism evidence="3 4">
    <name type="scientific">Brachionus calyciflorus</name>
    <dbReference type="NCBI Taxonomy" id="104777"/>
    <lineage>
        <taxon>Eukaryota</taxon>
        <taxon>Metazoa</taxon>
        <taxon>Spiralia</taxon>
        <taxon>Gnathifera</taxon>
        <taxon>Rotifera</taxon>
        <taxon>Eurotatoria</taxon>
        <taxon>Monogononta</taxon>
        <taxon>Pseudotrocha</taxon>
        <taxon>Ploima</taxon>
        <taxon>Brachionidae</taxon>
        <taxon>Brachionus</taxon>
    </lineage>
</organism>
<sequence>MIDCFHLIGICSSSIDLLNRFKSLGRKVDGKLFMVLFVIWSIQGAAFKFIFLISSLNSIKVIFSVMSDVGFVCIRRHVDTLGLKVAYSSNDEIQFFIKSFMALSKVPVHLVDDAFLIILEIKNQLQQKLTNDAKQEEEVIATTRSTSRGRGHDRARGSIGVRRGRIN</sequence>
<keyword evidence="2" id="KW-0812">Transmembrane</keyword>
<feature type="region of interest" description="Disordered" evidence="1">
    <location>
        <begin position="140"/>
        <end position="167"/>
    </location>
</feature>
<dbReference type="EMBL" id="CAJNOC010000476">
    <property type="protein sequence ID" value="CAF0766155.1"/>
    <property type="molecule type" value="Genomic_DNA"/>
</dbReference>
<keyword evidence="2" id="KW-0472">Membrane</keyword>
<reference evidence="3" key="1">
    <citation type="submission" date="2021-02" db="EMBL/GenBank/DDBJ databases">
        <authorList>
            <person name="Nowell W R."/>
        </authorList>
    </citation>
    <scope>NUCLEOTIDE SEQUENCE</scope>
    <source>
        <strain evidence="3">Ploen Becks lab</strain>
    </source>
</reference>
<keyword evidence="4" id="KW-1185">Reference proteome</keyword>
<accession>A0A813QEC3</accession>
<name>A0A813QEC3_9BILA</name>
<evidence type="ECO:0000313" key="4">
    <source>
        <dbReference type="Proteomes" id="UP000663879"/>
    </source>
</evidence>
<proteinExistence type="predicted"/>
<evidence type="ECO:0000256" key="2">
    <source>
        <dbReference type="SAM" id="Phobius"/>
    </source>
</evidence>
<comment type="caution">
    <text evidence="3">The sequence shown here is derived from an EMBL/GenBank/DDBJ whole genome shotgun (WGS) entry which is preliminary data.</text>
</comment>
<dbReference type="Proteomes" id="UP000663879">
    <property type="component" value="Unassembled WGS sequence"/>
</dbReference>
<gene>
    <name evidence="3" type="ORF">OXX778_LOCUS4702</name>
</gene>
<evidence type="ECO:0000313" key="3">
    <source>
        <dbReference type="EMBL" id="CAF0766155.1"/>
    </source>
</evidence>
<feature type="transmembrane region" description="Helical" evidence="2">
    <location>
        <begin position="32"/>
        <end position="53"/>
    </location>
</feature>